<evidence type="ECO:0000256" key="1">
    <source>
        <dbReference type="SAM" id="MobiDB-lite"/>
    </source>
</evidence>
<evidence type="ECO:0000313" key="2">
    <source>
        <dbReference type="EMBL" id="MFD1262089.1"/>
    </source>
</evidence>
<dbReference type="Proteomes" id="UP001597158">
    <property type="component" value="Unassembled WGS sequence"/>
</dbReference>
<protein>
    <submittedName>
        <fullName evidence="2">Hemin uptake protein HemP</fullName>
    </submittedName>
</protein>
<name>A0ABW3W9C0_9RHOO</name>
<gene>
    <name evidence="2" type="ORF">ACFQ4M_00745</name>
</gene>
<evidence type="ECO:0000313" key="3">
    <source>
        <dbReference type="Proteomes" id="UP001597158"/>
    </source>
</evidence>
<feature type="compositionally biased region" description="Polar residues" evidence="1">
    <location>
        <begin position="12"/>
        <end position="27"/>
    </location>
</feature>
<accession>A0ABW3W9C0</accession>
<dbReference type="InterPro" id="IPR019600">
    <property type="entry name" value="Hemin_uptake_protein_HemP"/>
</dbReference>
<comment type="caution">
    <text evidence="2">The sequence shown here is derived from an EMBL/GenBank/DDBJ whole genome shotgun (WGS) entry which is preliminary data.</text>
</comment>
<sequence>MLPNDCAHPRPSTGQETAGETLPQRQGQDAAIRSEQLFEGRSTLEIEHEGCRYFLRATRSGKLILTK</sequence>
<dbReference type="Pfam" id="PF10636">
    <property type="entry name" value="hemP"/>
    <property type="match status" value="1"/>
</dbReference>
<dbReference type="RefSeq" id="WP_277830287.1">
    <property type="nucleotide sequence ID" value="NZ_JARQZE010000001.1"/>
</dbReference>
<dbReference type="EMBL" id="JBHTMC010000001">
    <property type="protein sequence ID" value="MFD1262089.1"/>
    <property type="molecule type" value="Genomic_DNA"/>
</dbReference>
<feature type="region of interest" description="Disordered" evidence="1">
    <location>
        <begin position="1"/>
        <end position="29"/>
    </location>
</feature>
<keyword evidence="3" id="KW-1185">Reference proteome</keyword>
<organism evidence="2 3">
    <name type="scientific">Thauera mechernichensis</name>
    <dbReference type="NCBI Taxonomy" id="82788"/>
    <lineage>
        <taxon>Bacteria</taxon>
        <taxon>Pseudomonadati</taxon>
        <taxon>Pseudomonadota</taxon>
        <taxon>Betaproteobacteria</taxon>
        <taxon>Rhodocyclales</taxon>
        <taxon>Zoogloeaceae</taxon>
        <taxon>Thauera</taxon>
    </lineage>
</organism>
<proteinExistence type="predicted"/>
<dbReference type="Gene3D" id="2.10.70.10">
    <property type="entry name" value="Complement Module, domain 1"/>
    <property type="match status" value="1"/>
</dbReference>
<reference evidence="3" key="1">
    <citation type="journal article" date="2019" name="Int. J. Syst. Evol. Microbiol.">
        <title>The Global Catalogue of Microorganisms (GCM) 10K type strain sequencing project: providing services to taxonomists for standard genome sequencing and annotation.</title>
        <authorList>
            <consortium name="The Broad Institute Genomics Platform"/>
            <consortium name="The Broad Institute Genome Sequencing Center for Infectious Disease"/>
            <person name="Wu L."/>
            <person name="Ma J."/>
        </authorList>
    </citation>
    <scope>NUCLEOTIDE SEQUENCE [LARGE SCALE GENOMIC DNA]</scope>
    <source>
        <strain evidence="3">CCUG 48884</strain>
    </source>
</reference>